<dbReference type="InterPro" id="IPR012004">
    <property type="entry name" value="PyroP-dep_PFK_TP0108"/>
</dbReference>
<keyword evidence="12" id="KW-0963">Cytoplasm</keyword>
<comment type="subcellular location">
    <subcellularLocation>
        <location evidence="12">Cytoplasm</location>
    </subcellularLocation>
</comment>
<evidence type="ECO:0000259" key="14">
    <source>
        <dbReference type="Pfam" id="PF00365"/>
    </source>
</evidence>
<dbReference type="EMBL" id="SPHZ02000011">
    <property type="protein sequence ID" value="KAF0890481.1"/>
    <property type="molecule type" value="Genomic_DNA"/>
</dbReference>
<dbReference type="GO" id="GO:0005524">
    <property type="term" value="F:ATP binding"/>
    <property type="evidence" value="ECO:0007669"/>
    <property type="project" value="UniProtKB-KW"/>
</dbReference>
<dbReference type="PRINTS" id="PR00476">
    <property type="entry name" value="PHFRCTKINASE"/>
</dbReference>
<comment type="pathway">
    <text evidence="12">Carbohydrate degradation; glycolysis; D-glyceraldehyde 3-phosphate and glycerone phosphate from D-glucose: step 3/4.</text>
</comment>
<evidence type="ECO:0000256" key="1">
    <source>
        <dbReference type="ARBA" id="ARBA00001946"/>
    </source>
</evidence>
<evidence type="ECO:0000256" key="10">
    <source>
        <dbReference type="ARBA" id="ARBA00023152"/>
    </source>
</evidence>
<keyword evidence="3 12" id="KW-0021">Allosteric enzyme</keyword>
<keyword evidence="5 12" id="KW-0479">Metal-binding</keyword>
<comment type="catalytic activity">
    <reaction evidence="11 12">
        <text>beta-D-fructose 6-phosphate + ATP = beta-D-fructose 1,6-bisphosphate + ADP + H(+)</text>
        <dbReference type="Rhea" id="RHEA:16109"/>
        <dbReference type="ChEBI" id="CHEBI:15378"/>
        <dbReference type="ChEBI" id="CHEBI:30616"/>
        <dbReference type="ChEBI" id="CHEBI:32966"/>
        <dbReference type="ChEBI" id="CHEBI:57634"/>
        <dbReference type="ChEBI" id="CHEBI:456216"/>
        <dbReference type="EC" id="2.7.1.11"/>
    </reaction>
</comment>
<evidence type="ECO:0000256" key="9">
    <source>
        <dbReference type="ARBA" id="ARBA00022842"/>
    </source>
</evidence>
<evidence type="ECO:0000313" key="15">
    <source>
        <dbReference type="EMBL" id="KAF0890481.1"/>
    </source>
</evidence>
<dbReference type="OrthoDB" id="537915at2759"/>
<feature type="binding site" evidence="12">
    <location>
        <begin position="398"/>
        <end position="401"/>
    </location>
    <ligand>
        <name>substrate</name>
    </ligand>
</feature>
<keyword evidence="6 12" id="KW-0547">Nucleotide-binding</keyword>
<comment type="cofactor">
    <cofactor evidence="1 12">
        <name>Mg(2+)</name>
        <dbReference type="ChEBI" id="CHEBI:18420"/>
    </cofactor>
</comment>
<dbReference type="GO" id="GO:0003872">
    <property type="term" value="F:6-phosphofructokinase activity"/>
    <property type="evidence" value="ECO:0007669"/>
    <property type="project" value="UniProtKB-UniRule"/>
</dbReference>
<organism evidence="15 16">
    <name type="scientific">Oryza meyeriana var. granulata</name>
    <dbReference type="NCBI Taxonomy" id="110450"/>
    <lineage>
        <taxon>Eukaryota</taxon>
        <taxon>Viridiplantae</taxon>
        <taxon>Streptophyta</taxon>
        <taxon>Embryophyta</taxon>
        <taxon>Tracheophyta</taxon>
        <taxon>Spermatophyta</taxon>
        <taxon>Magnoliopsida</taxon>
        <taxon>Liliopsida</taxon>
        <taxon>Poales</taxon>
        <taxon>Poaceae</taxon>
        <taxon>BOP clade</taxon>
        <taxon>Oryzoideae</taxon>
        <taxon>Oryzeae</taxon>
        <taxon>Oryzinae</taxon>
        <taxon>Oryza</taxon>
        <taxon>Oryza meyeriana</taxon>
    </lineage>
</organism>
<gene>
    <name evidence="12" type="primary">PFK</name>
    <name evidence="15" type="ORF">E2562_002844</name>
</gene>
<keyword evidence="4 12" id="KW-0808">Transferase</keyword>
<comment type="activity regulation">
    <text evidence="12">Allosterically activated by AMP.</text>
</comment>
<dbReference type="FunFam" id="3.40.50.450:FF:000002">
    <property type="entry name" value="ATP-dependent 6-phosphofructokinase"/>
    <property type="match status" value="1"/>
</dbReference>
<evidence type="ECO:0000256" key="6">
    <source>
        <dbReference type="ARBA" id="ARBA00022741"/>
    </source>
</evidence>
<comment type="similarity">
    <text evidence="12">Belongs to the phosphofructokinase type A (PFKA) family. PPi-dependent PFK group II subfamily. Atypical ATP-dependent clade 'X' sub-subfamily.</text>
</comment>
<keyword evidence="9 12" id="KW-0460">Magnesium</keyword>
<dbReference type="AlphaFoldDB" id="A0A6G1BRU2"/>
<keyword evidence="7 12" id="KW-0418">Kinase</keyword>
<proteinExistence type="inferred from homology"/>
<dbReference type="InterPro" id="IPR050929">
    <property type="entry name" value="PFKA"/>
</dbReference>
<feature type="site" description="Important for substrate specificity; cannot use PPi as phosphoryl donor" evidence="12">
    <location>
        <position position="212"/>
    </location>
</feature>
<keyword evidence="10 12" id="KW-0324">Glycolysis</keyword>
<feature type="binding site" evidence="12">
    <location>
        <position position="340"/>
    </location>
    <ligand>
        <name>substrate</name>
    </ligand>
</feature>
<dbReference type="EC" id="2.7.1.11" evidence="12"/>
<feature type="compositionally biased region" description="Polar residues" evidence="13">
    <location>
        <begin position="1"/>
        <end position="10"/>
    </location>
</feature>
<evidence type="ECO:0000256" key="5">
    <source>
        <dbReference type="ARBA" id="ARBA00022723"/>
    </source>
</evidence>
<dbReference type="PANTHER" id="PTHR45770">
    <property type="entry name" value="ATP-DEPENDENT 6-PHOSPHOFRUCTOKINASE 1"/>
    <property type="match status" value="1"/>
</dbReference>
<feature type="region of interest" description="Disordered" evidence="13">
    <location>
        <begin position="1"/>
        <end position="22"/>
    </location>
</feature>
<comment type="subunit">
    <text evidence="12">Homotetramer.</text>
</comment>
<feature type="binding site" evidence="12">
    <location>
        <position position="120"/>
    </location>
    <ligand>
        <name>ATP</name>
        <dbReference type="ChEBI" id="CHEBI:30616"/>
    </ligand>
</feature>
<dbReference type="PIRSF" id="PIRSF000534">
    <property type="entry name" value="PPi_PFK_TP0108"/>
    <property type="match status" value="1"/>
</dbReference>
<evidence type="ECO:0000256" key="11">
    <source>
        <dbReference type="ARBA" id="ARBA00048070"/>
    </source>
</evidence>
<dbReference type="HAMAP" id="MF_01981">
    <property type="entry name" value="Phosphofructokinase_II_X"/>
    <property type="match status" value="1"/>
</dbReference>
<feature type="binding site" evidence="12">
    <location>
        <position position="211"/>
    </location>
    <ligand>
        <name>Mg(2+)</name>
        <dbReference type="ChEBI" id="CHEBI:18420"/>
        <note>catalytic</note>
    </ligand>
</feature>
<evidence type="ECO:0000256" key="13">
    <source>
        <dbReference type="SAM" id="MobiDB-lite"/>
    </source>
</evidence>
<dbReference type="SUPFAM" id="SSF53784">
    <property type="entry name" value="Phosphofructokinase"/>
    <property type="match status" value="1"/>
</dbReference>
<comment type="caution">
    <text evidence="15">The sequence shown here is derived from an EMBL/GenBank/DDBJ whole genome shotgun (WGS) entry which is preliminary data.</text>
</comment>
<sequence length="479" mass="51377">MDPTAPSSGDPNGGAAVDATAPSNTTVTLPALTLRDVPRLPAATAAAAANPIPNPISHHPYFHPPATFYISPGDVSLRHAFFDLASAAPSPLVAYRRAGPRAGIAVDPARARAALVTCGGLCPGLNTVLRELVVGLQELYGVRDVFGVAAGYRGFYGADADHVRLDPATVDDWHKKGGTVLKTTRGGFDLNKIVDGIVARGYTQVYAIGGDGTMRGAVAIFEEFKRRGLNISITGIPKTVDNDIGIIDRSFGFQTAVEIAQQAIGAAHVEAVSAVNGIGLVKLMGRSTGHITLHATLSSRDVDCCLIPEVDFYLEGKGGLFEFLYERIKKKGHAVVVVAEGAGQELIPRTDDQKREQDESGNIVFLDVGPWLKSELGKWWKREHSSELFTVKYIDPTYMIRAVPANATDNLYCTLLAHSAIHGIMAGYTGFVPGPINGNYSYIPLEDIAVAKNLVDVNDHKWAWVRSVTNQPDFLKPKD</sequence>
<evidence type="ECO:0000313" key="16">
    <source>
        <dbReference type="Proteomes" id="UP000479710"/>
    </source>
</evidence>
<evidence type="ECO:0000256" key="7">
    <source>
        <dbReference type="ARBA" id="ARBA00022777"/>
    </source>
</evidence>
<evidence type="ECO:0000256" key="4">
    <source>
        <dbReference type="ARBA" id="ARBA00022679"/>
    </source>
</evidence>
<dbReference type="UniPathway" id="UPA00109">
    <property type="reaction ID" value="UER00182"/>
</dbReference>
<dbReference type="Gene3D" id="3.40.50.450">
    <property type="match status" value="1"/>
</dbReference>
<evidence type="ECO:0000256" key="12">
    <source>
        <dbReference type="HAMAP-Rule" id="MF_03186"/>
    </source>
</evidence>
<name>A0A6G1BRU2_9ORYZ</name>
<reference evidence="15 16" key="1">
    <citation type="submission" date="2019-11" db="EMBL/GenBank/DDBJ databases">
        <title>Whole genome sequence of Oryza granulata.</title>
        <authorList>
            <person name="Li W."/>
        </authorList>
    </citation>
    <scope>NUCLEOTIDE SEQUENCE [LARGE SCALE GENOMIC DNA]</scope>
    <source>
        <strain evidence="16">cv. Menghai</strain>
        <tissue evidence="15">Leaf</tissue>
    </source>
</reference>
<dbReference type="InterPro" id="IPR022953">
    <property type="entry name" value="ATP_PFK"/>
</dbReference>
<feature type="binding site" evidence="12">
    <location>
        <begin position="239"/>
        <end position="241"/>
    </location>
    <ligand>
        <name>substrate</name>
    </ligand>
</feature>
<keyword evidence="8 12" id="KW-0067">ATP-binding</keyword>
<comment type="function">
    <text evidence="2 12">Catalyzes the phosphorylation of D-fructose 6-phosphate to fructose 1,6-bisphosphate by ATP, the first committing step of glycolysis.</text>
</comment>
<dbReference type="Pfam" id="PF00365">
    <property type="entry name" value="PFK"/>
    <property type="match status" value="1"/>
</dbReference>
<dbReference type="InterPro" id="IPR035966">
    <property type="entry name" value="PKF_sf"/>
</dbReference>
<feature type="binding site" evidence="12">
    <location>
        <begin position="284"/>
        <end position="286"/>
    </location>
    <ligand>
        <name>substrate</name>
    </ligand>
</feature>
<protein>
    <recommendedName>
        <fullName evidence="12">ATP-dependent 6-phosphofructokinase</fullName>
        <shortName evidence="12">ATP-PFK</shortName>
        <shortName evidence="12">Phosphofructokinase</shortName>
        <ecNumber evidence="12">2.7.1.11</ecNumber>
    </recommendedName>
    <alternativeName>
        <fullName evidence="12">Phosphohexokinase</fullName>
    </alternativeName>
</protein>
<feature type="active site" description="Proton acceptor" evidence="12">
    <location>
        <position position="241"/>
    </location>
</feature>
<accession>A0A6G1BRU2</accession>
<feature type="binding site" evidence="12">
    <location>
        <begin position="185"/>
        <end position="186"/>
    </location>
    <ligand>
        <name>ATP</name>
        <dbReference type="ChEBI" id="CHEBI:30616"/>
    </ligand>
</feature>
<dbReference type="Proteomes" id="UP000479710">
    <property type="component" value="Unassembled WGS sequence"/>
</dbReference>
<feature type="domain" description="Phosphofructokinase" evidence="14">
    <location>
        <begin position="113"/>
        <end position="422"/>
    </location>
</feature>
<evidence type="ECO:0000256" key="3">
    <source>
        <dbReference type="ARBA" id="ARBA00022533"/>
    </source>
</evidence>
<dbReference type="InterPro" id="IPR000023">
    <property type="entry name" value="Phosphofructokinase_dom"/>
</dbReference>
<dbReference type="GO" id="GO:0006002">
    <property type="term" value="P:fructose 6-phosphate metabolic process"/>
    <property type="evidence" value="ECO:0007669"/>
    <property type="project" value="InterPro"/>
</dbReference>
<evidence type="ECO:0000256" key="8">
    <source>
        <dbReference type="ARBA" id="ARBA00022840"/>
    </source>
</evidence>
<dbReference type="GO" id="GO:0046872">
    <property type="term" value="F:metal ion binding"/>
    <property type="evidence" value="ECO:0007669"/>
    <property type="project" value="UniProtKB-KW"/>
</dbReference>
<keyword evidence="16" id="KW-1185">Reference proteome</keyword>
<evidence type="ECO:0000256" key="2">
    <source>
        <dbReference type="ARBA" id="ARBA00002659"/>
    </source>
</evidence>
<dbReference type="GO" id="GO:0005737">
    <property type="term" value="C:cytoplasm"/>
    <property type="evidence" value="ECO:0007669"/>
    <property type="project" value="UniProtKB-SubCell"/>
</dbReference>
<feature type="binding site" evidence="12">
    <location>
        <begin position="210"/>
        <end position="213"/>
    </location>
    <ligand>
        <name>ATP</name>
        <dbReference type="ChEBI" id="CHEBI:30616"/>
    </ligand>
</feature>
<dbReference type="NCBIfam" id="NF005301">
    <property type="entry name" value="PRK06830.1"/>
    <property type="match status" value="1"/>
</dbReference>